<keyword evidence="1" id="KW-0812">Transmembrane</keyword>
<feature type="transmembrane region" description="Helical" evidence="1">
    <location>
        <begin position="7"/>
        <end position="26"/>
    </location>
</feature>
<gene>
    <name evidence="2" type="ORF">EpJS10_0260</name>
</gene>
<evidence type="ECO:0000313" key="3">
    <source>
        <dbReference type="Proteomes" id="UP000201733"/>
    </source>
</evidence>
<dbReference type="GeneID" id="7943578"/>
<evidence type="ECO:0000313" key="2">
    <source>
        <dbReference type="EMBL" id="ACL78486.1"/>
    </source>
</evidence>
<dbReference type="EMBL" id="EU863409">
    <property type="protein sequence ID" value="ACL78486.1"/>
    <property type="molecule type" value="Genomic_DNA"/>
</dbReference>
<protein>
    <submittedName>
        <fullName evidence="2">Uncharacterized protein</fullName>
    </submittedName>
</protein>
<keyword evidence="1" id="KW-1133">Transmembrane helix</keyword>
<dbReference type="KEGG" id="vg:7943578"/>
<proteinExistence type="predicted"/>
<sequence>MSSKMWCLIWIACIPVICVCFSLLLWKLA</sequence>
<organism evidence="2 3">
    <name type="scientific">Escherichia phage JS10</name>
    <dbReference type="NCBI Taxonomy" id="576790"/>
    <lineage>
        <taxon>Viruses</taxon>
        <taxon>Duplodnaviria</taxon>
        <taxon>Heunggongvirae</taxon>
        <taxon>Uroviricota</taxon>
        <taxon>Caudoviricetes</taxon>
        <taxon>Pantevenvirales</taxon>
        <taxon>Straboviridae</taxon>
        <taxon>Tevenvirinae</taxon>
        <taxon>Dhakavirus</taxon>
        <taxon>Dhakavirus JS10</taxon>
    </lineage>
</organism>
<keyword evidence="1" id="KW-0472">Membrane</keyword>
<evidence type="ECO:0000256" key="1">
    <source>
        <dbReference type="SAM" id="Phobius"/>
    </source>
</evidence>
<name>C4N005_9CAUD</name>
<keyword evidence="3" id="KW-1185">Reference proteome</keyword>
<accession>C4N005</accession>
<dbReference type="RefSeq" id="YP_002922609.1">
    <property type="nucleotide sequence ID" value="NC_012741.1"/>
</dbReference>
<reference evidence="2 3" key="1">
    <citation type="journal article" date="2009" name="Virology">
        <title>T4 phages against Escherichia coli diarrhea: potential and problems.</title>
        <authorList>
            <person name="Denou E."/>
            <person name="Bruttin A."/>
            <person name="Barretto C."/>
            <person name="Ngom-Bru C."/>
            <person name="Brussow H."/>
            <person name="Zuber S."/>
        </authorList>
    </citation>
    <scope>NUCLEOTIDE SEQUENCE [LARGE SCALE GENOMIC DNA]</scope>
</reference>
<dbReference type="Proteomes" id="UP000201733">
    <property type="component" value="Segment"/>
</dbReference>